<sequence>MILKLEVCQNNKRVAAVQISFMQNLIRARSLFCLVAPHTHRPSDPTSSGASVHSLVIHGRAIIQRNPNWKPCDALRYAGFKNNFLLNKSSDLRSDYTVVFSCLMTALHLSASRLQHGKLNWMVLNYVKTINELQPHKLALSIIATFIFLHATLSAPGSGLHDADGLELLPNLSSPRPSRARCPVTSPPHRRLRCQELPAHGTGEGVSSPSRASSLFVYSCAKPPLPPAGEAVTFERRQPLLVAHQLAGLLRHQHPVFEISVRNFQNFGNFEFRPPPKC</sequence>
<gene>
    <name evidence="1" type="primary">OSJNBa0001B11.25</name>
</gene>
<evidence type="ECO:0000313" key="1">
    <source>
        <dbReference type="EMBL" id="BAD37849.1"/>
    </source>
</evidence>
<reference evidence="2" key="1">
    <citation type="journal article" date="2005" name="Nature">
        <title>The map-based sequence of the rice genome.</title>
        <authorList>
            <consortium name="International rice genome sequencing project (IRGSP)"/>
            <person name="Matsumoto T."/>
            <person name="Wu J."/>
            <person name="Kanamori H."/>
            <person name="Katayose Y."/>
            <person name="Fujisawa M."/>
            <person name="Namiki N."/>
            <person name="Mizuno H."/>
            <person name="Yamamoto K."/>
            <person name="Antonio B.A."/>
            <person name="Baba T."/>
            <person name="Sakata K."/>
            <person name="Nagamura Y."/>
            <person name="Aoki H."/>
            <person name="Arikawa K."/>
            <person name="Arita K."/>
            <person name="Bito T."/>
            <person name="Chiden Y."/>
            <person name="Fujitsuka N."/>
            <person name="Fukunaka R."/>
            <person name="Hamada M."/>
            <person name="Harada C."/>
            <person name="Hayashi A."/>
            <person name="Hijishita S."/>
            <person name="Honda M."/>
            <person name="Hosokawa S."/>
            <person name="Ichikawa Y."/>
            <person name="Idonuma A."/>
            <person name="Iijima M."/>
            <person name="Ikeda M."/>
            <person name="Ikeno M."/>
            <person name="Ito K."/>
            <person name="Ito S."/>
            <person name="Ito T."/>
            <person name="Ito Y."/>
            <person name="Ito Y."/>
            <person name="Iwabuchi A."/>
            <person name="Kamiya K."/>
            <person name="Karasawa W."/>
            <person name="Kurita K."/>
            <person name="Katagiri S."/>
            <person name="Kikuta A."/>
            <person name="Kobayashi H."/>
            <person name="Kobayashi N."/>
            <person name="Machita K."/>
            <person name="Maehara T."/>
            <person name="Masukawa M."/>
            <person name="Mizubayashi T."/>
            <person name="Mukai Y."/>
            <person name="Nagasaki H."/>
            <person name="Nagata Y."/>
            <person name="Naito S."/>
            <person name="Nakashima M."/>
            <person name="Nakama Y."/>
            <person name="Nakamichi Y."/>
            <person name="Nakamura M."/>
            <person name="Meguro A."/>
            <person name="Negishi M."/>
            <person name="Ohta I."/>
            <person name="Ohta T."/>
            <person name="Okamoto M."/>
            <person name="Ono N."/>
            <person name="Saji S."/>
            <person name="Sakaguchi M."/>
            <person name="Sakai K."/>
            <person name="Shibata M."/>
            <person name="Shimokawa T."/>
            <person name="Song J."/>
            <person name="Takazaki Y."/>
            <person name="Terasawa K."/>
            <person name="Tsugane M."/>
            <person name="Tsuji K."/>
            <person name="Ueda S."/>
            <person name="Waki K."/>
            <person name="Yamagata H."/>
            <person name="Yamamoto M."/>
            <person name="Yamamoto S."/>
            <person name="Yamane H."/>
            <person name="Yoshiki S."/>
            <person name="Yoshihara R."/>
            <person name="Yukawa K."/>
            <person name="Zhong H."/>
            <person name="Yano M."/>
            <person name="Yuan Q."/>
            <person name="Ouyang S."/>
            <person name="Liu J."/>
            <person name="Jones K.M."/>
            <person name="Gansberger K."/>
            <person name="Moffat K."/>
            <person name="Hill J."/>
            <person name="Bera J."/>
            <person name="Fadrosh D."/>
            <person name="Jin S."/>
            <person name="Johri S."/>
            <person name="Kim M."/>
            <person name="Overton L."/>
            <person name="Reardon M."/>
            <person name="Tsitrin T."/>
            <person name="Vuong H."/>
            <person name="Weaver B."/>
            <person name="Ciecko A."/>
            <person name="Tallon L."/>
            <person name="Jackson J."/>
            <person name="Pai G."/>
            <person name="Aken S.V."/>
            <person name="Utterback T."/>
            <person name="Reidmuller S."/>
            <person name="Feldblyum T."/>
            <person name="Hsiao J."/>
            <person name="Zismann V."/>
            <person name="Iobst S."/>
            <person name="de Vazeille A.R."/>
            <person name="Buell C.R."/>
            <person name="Ying K."/>
            <person name="Li Y."/>
            <person name="Lu T."/>
            <person name="Huang Y."/>
            <person name="Zhao Q."/>
            <person name="Feng Q."/>
            <person name="Zhang L."/>
            <person name="Zhu J."/>
            <person name="Weng Q."/>
            <person name="Mu J."/>
            <person name="Lu Y."/>
            <person name="Fan D."/>
            <person name="Liu Y."/>
            <person name="Guan J."/>
            <person name="Zhang Y."/>
            <person name="Yu S."/>
            <person name="Liu X."/>
            <person name="Zhang Y."/>
            <person name="Hong G."/>
            <person name="Han B."/>
            <person name="Choisne N."/>
            <person name="Demange N."/>
            <person name="Orjeda G."/>
            <person name="Samain S."/>
            <person name="Cattolico L."/>
            <person name="Pelletier E."/>
            <person name="Couloux A."/>
            <person name="Segurens B."/>
            <person name="Wincker P."/>
            <person name="D'Hont A."/>
            <person name="Scarpelli C."/>
            <person name="Weissenbach J."/>
            <person name="Salanoubat M."/>
            <person name="Quetier F."/>
            <person name="Yu Y."/>
            <person name="Kim H.R."/>
            <person name="Rambo T."/>
            <person name="Currie J."/>
            <person name="Collura K."/>
            <person name="Luo M."/>
            <person name="Yang T."/>
            <person name="Ammiraju J.S.S."/>
            <person name="Engler F."/>
            <person name="Soderlund C."/>
            <person name="Wing R.A."/>
            <person name="Palmer L.E."/>
            <person name="de la Bastide M."/>
            <person name="Spiegel L."/>
            <person name="Nascimento L."/>
            <person name="Zutavern T."/>
            <person name="O'Shaughnessy A."/>
            <person name="Dike S."/>
            <person name="Dedhia N."/>
            <person name="Preston R."/>
            <person name="Balija V."/>
            <person name="McCombie W.R."/>
            <person name="Chow T."/>
            <person name="Chen H."/>
            <person name="Chung M."/>
            <person name="Chen C."/>
            <person name="Shaw J."/>
            <person name="Wu H."/>
            <person name="Hsiao K."/>
            <person name="Chao Y."/>
            <person name="Chu M."/>
            <person name="Cheng C."/>
            <person name="Hour A."/>
            <person name="Lee P."/>
            <person name="Lin S."/>
            <person name="Lin Y."/>
            <person name="Liou J."/>
            <person name="Liu S."/>
            <person name="Hsing Y."/>
            <person name="Raghuvanshi S."/>
            <person name="Mohanty A."/>
            <person name="Bharti A.K."/>
            <person name="Gaur A."/>
            <person name="Gupta V."/>
            <person name="Kumar D."/>
            <person name="Ravi V."/>
            <person name="Vij S."/>
            <person name="Kapur A."/>
            <person name="Khurana P."/>
            <person name="Khurana P."/>
            <person name="Khurana J.P."/>
            <person name="Tyagi A.K."/>
            <person name="Gaikwad K."/>
            <person name="Singh A."/>
            <person name="Dalal V."/>
            <person name="Srivastava S."/>
            <person name="Dixit A."/>
            <person name="Pal A.K."/>
            <person name="Ghazi I.A."/>
            <person name="Yadav M."/>
            <person name="Pandit A."/>
            <person name="Bhargava A."/>
            <person name="Sureshbabu K."/>
            <person name="Batra K."/>
            <person name="Sharma T.R."/>
            <person name="Mohapatra T."/>
            <person name="Singh N.K."/>
            <person name="Messing J."/>
            <person name="Nelson A.B."/>
            <person name="Fuks G."/>
            <person name="Kavchok S."/>
            <person name="Keizer G."/>
            <person name="Linton E."/>
            <person name="Llaca V."/>
            <person name="Song R."/>
            <person name="Tanyolac B."/>
            <person name="Young S."/>
            <person name="Ho-Il K."/>
            <person name="Hahn J.H."/>
            <person name="Sangsakoo G."/>
            <person name="Vanavichit A."/>
            <person name="de Mattos Luiz.A.T."/>
            <person name="Zimmer P.D."/>
            <person name="Malone G."/>
            <person name="Dellagostin O."/>
            <person name="de Oliveira A.C."/>
            <person name="Bevan M."/>
            <person name="Bancroft I."/>
            <person name="Minx P."/>
            <person name="Cordum H."/>
            <person name="Wilson R."/>
            <person name="Cheng Z."/>
            <person name="Jin W."/>
            <person name="Jiang J."/>
            <person name="Leong S.A."/>
            <person name="Iwama H."/>
            <person name="Gojobori T."/>
            <person name="Itoh T."/>
            <person name="Niimura Y."/>
            <person name="Fujii Y."/>
            <person name="Habara T."/>
            <person name="Sakai H."/>
            <person name="Sato Y."/>
            <person name="Wilson G."/>
            <person name="Kumar K."/>
            <person name="McCouch S."/>
            <person name="Juretic N."/>
            <person name="Hoen D."/>
            <person name="Wright S."/>
            <person name="Bruskiewich R."/>
            <person name="Bureau T."/>
            <person name="Miyao A."/>
            <person name="Hirochika H."/>
            <person name="Nishikawa T."/>
            <person name="Kadowaki K."/>
            <person name="Sugiura M."/>
            <person name="Burr B."/>
            <person name="Sasaki T."/>
        </authorList>
    </citation>
    <scope>NUCLEOTIDE SEQUENCE [LARGE SCALE GENOMIC DNA]</scope>
    <source>
        <strain evidence="2">cv. Nipponbare</strain>
    </source>
</reference>
<name>Q67VH0_ORYSJ</name>
<organism evidence="1 2">
    <name type="scientific">Oryza sativa subsp. japonica</name>
    <name type="common">Rice</name>
    <dbReference type="NCBI Taxonomy" id="39947"/>
    <lineage>
        <taxon>Eukaryota</taxon>
        <taxon>Viridiplantae</taxon>
        <taxon>Streptophyta</taxon>
        <taxon>Embryophyta</taxon>
        <taxon>Tracheophyta</taxon>
        <taxon>Spermatophyta</taxon>
        <taxon>Magnoliopsida</taxon>
        <taxon>Liliopsida</taxon>
        <taxon>Poales</taxon>
        <taxon>Poaceae</taxon>
        <taxon>BOP clade</taxon>
        <taxon>Oryzoideae</taxon>
        <taxon>Oryzeae</taxon>
        <taxon>Oryzinae</taxon>
        <taxon>Oryza</taxon>
        <taxon>Oryza sativa</taxon>
    </lineage>
</organism>
<dbReference type="Proteomes" id="UP000000763">
    <property type="component" value="Chromosome 6"/>
</dbReference>
<accession>Q67VH0</accession>
<proteinExistence type="predicted"/>
<dbReference type="EMBL" id="AP004862">
    <property type="protein sequence ID" value="BAD37849.1"/>
    <property type="molecule type" value="Genomic_DNA"/>
</dbReference>
<protein>
    <submittedName>
        <fullName evidence="1">Uncharacterized protein</fullName>
    </submittedName>
</protein>
<evidence type="ECO:0000313" key="2">
    <source>
        <dbReference type="Proteomes" id="UP000000763"/>
    </source>
</evidence>
<dbReference type="AlphaFoldDB" id="Q67VH0"/>
<reference evidence="2" key="2">
    <citation type="journal article" date="2008" name="Nucleic Acids Res.">
        <title>The rice annotation project database (RAP-DB): 2008 update.</title>
        <authorList>
            <consortium name="The rice annotation project (RAP)"/>
        </authorList>
    </citation>
    <scope>GENOME REANNOTATION</scope>
    <source>
        <strain evidence="2">cv. Nipponbare</strain>
    </source>
</reference>